<keyword evidence="11" id="KW-0175">Coiled coil</keyword>
<keyword evidence="12" id="KW-0966">Cell projection</keyword>
<evidence type="ECO:0000256" key="4">
    <source>
        <dbReference type="ARBA" id="ARBA00022448"/>
    </source>
</evidence>
<accession>A0A495AF77</accession>
<name>A0A495AF77_9BACI</name>
<dbReference type="InterPro" id="IPR012823">
    <property type="entry name" value="Flagell_FliJ"/>
</dbReference>
<evidence type="ECO:0000256" key="8">
    <source>
        <dbReference type="ARBA" id="ARBA00022927"/>
    </source>
</evidence>
<evidence type="ECO:0000256" key="5">
    <source>
        <dbReference type="ARBA" id="ARBA00022475"/>
    </source>
</evidence>
<protein>
    <recommendedName>
        <fullName evidence="3">Flagellar FliJ protein</fullName>
    </recommendedName>
</protein>
<comment type="similarity">
    <text evidence="2">Belongs to the FliJ family.</text>
</comment>
<dbReference type="GO" id="GO:0005886">
    <property type="term" value="C:plasma membrane"/>
    <property type="evidence" value="ECO:0007669"/>
    <property type="project" value="UniProtKB-SubCell"/>
</dbReference>
<keyword evidence="6" id="KW-0145">Chemotaxis</keyword>
<evidence type="ECO:0000256" key="10">
    <source>
        <dbReference type="ARBA" id="ARBA00023225"/>
    </source>
</evidence>
<dbReference type="GO" id="GO:0006935">
    <property type="term" value="P:chemotaxis"/>
    <property type="evidence" value="ECO:0007669"/>
    <property type="project" value="UniProtKB-KW"/>
</dbReference>
<dbReference type="Pfam" id="PF02050">
    <property type="entry name" value="FliJ"/>
    <property type="match status" value="1"/>
</dbReference>
<dbReference type="NCBIfam" id="TIGR02473">
    <property type="entry name" value="flagell_FliJ"/>
    <property type="match status" value="1"/>
</dbReference>
<keyword evidence="13" id="KW-1185">Reference proteome</keyword>
<comment type="subcellular location">
    <subcellularLocation>
        <location evidence="1">Cell membrane</location>
        <topology evidence="1">Peripheral membrane protein</topology>
        <orientation evidence="1">Cytoplasmic side</orientation>
    </subcellularLocation>
</comment>
<dbReference type="EMBL" id="RBZP01000001">
    <property type="protein sequence ID" value="RKQ37485.1"/>
    <property type="molecule type" value="Genomic_DNA"/>
</dbReference>
<sequence>MAETLTLSKILYVRENEKKIAQKDFHQSMNDFEKVATDFYTLLKKKENAEASYEQFLQSSVPINQLKQLTSYIEILNNKIVELQEKVNSARHVMEMKQSKLSEAHIEVKKFEKLIENRINWEKDHQSRMEKAFMDEISINQFSSHETR</sequence>
<dbReference type="InterPro" id="IPR053716">
    <property type="entry name" value="Flag_assembly_chemotaxis_eff"/>
</dbReference>
<keyword evidence="9" id="KW-0472">Membrane</keyword>
<dbReference type="GO" id="GO:0071973">
    <property type="term" value="P:bacterial-type flagellum-dependent cell motility"/>
    <property type="evidence" value="ECO:0007669"/>
    <property type="project" value="InterPro"/>
</dbReference>
<evidence type="ECO:0000256" key="9">
    <source>
        <dbReference type="ARBA" id="ARBA00023136"/>
    </source>
</evidence>
<keyword evidence="12" id="KW-0282">Flagellum</keyword>
<evidence type="ECO:0000256" key="11">
    <source>
        <dbReference type="SAM" id="Coils"/>
    </source>
</evidence>
<dbReference type="Gene3D" id="1.10.287.1700">
    <property type="match status" value="1"/>
</dbReference>
<keyword evidence="4" id="KW-0813">Transport</keyword>
<evidence type="ECO:0000256" key="7">
    <source>
        <dbReference type="ARBA" id="ARBA00022795"/>
    </source>
</evidence>
<dbReference type="GO" id="GO:0044781">
    <property type="term" value="P:bacterial-type flagellum organization"/>
    <property type="evidence" value="ECO:0007669"/>
    <property type="project" value="UniProtKB-KW"/>
</dbReference>
<reference evidence="12 13" key="1">
    <citation type="journal article" date="2016" name="Int. J. Syst. Evol. Microbiol.">
        <title>Oceanobacillus halophilus sp. nov., a novel moderately halophilic bacterium from a hypersaline lake.</title>
        <authorList>
            <person name="Amoozegar M.A."/>
            <person name="Bagheri M."/>
            <person name="Makhdoumi A."/>
            <person name="Nikou M.M."/>
            <person name="Fazeli S.A.S."/>
            <person name="Schumann P."/>
            <person name="Sproer C."/>
            <person name="Sanchez-Porro C."/>
            <person name="Ventosa A."/>
        </authorList>
    </citation>
    <scope>NUCLEOTIDE SEQUENCE [LARGE SCALE GENOMIC DNA]</scope>
    <source>
        <strain evidence="12 13">DSM 23996</strain>
    </source>
</reference>
<dbReference type="GO" id="GO:0015031">
    <property type="term" value="P:protein transport"/>
    <property type="evidence" value="ECO:0007669"/>
    <property type="project" value="UniProtKB-KW"/>
</dbReference>
<feature type="coiled-coil region" evidence="11">
    <location>
        <begin position="66"/>
        <end position="100"/>
    </location>
</feature>
<organism evidence="12 13">
    <name type="scientific">Oceanobacillus halophilus</name>
    <dbReference type="NCBI Taxonomy" id="930130"/>
    <lineage>
        <taxon>Bacteria</taxon>
        <taxon>Bacillati</taxon>
        <taxon>Bacillota</taxon>
        <taxon>Bacilli</taxon>
        <taxon>Bacillales</taxon>
        <taxon>Bacillaceae</taxon>
        <taxon>Oceanobacillus</taxon>
    </lineage>
</organism>
<evidence type="ECO:0000313" key="13">
    <source>
        <dbReference type="Proteomes" id="UP000269301"/>
    </source>
</evidence>
<keyword evidence="5" id="KW-1003">Cell membrane</keyword>
<dbReference type="RefSeq" id="WP_121202566.1">
    <property type="nucleotide sequence ID" value="NZ_RBZP01000001.1"/>
</dbReference>
<evidence type="ECO:0000313" key="12">
    <source>
        <dbReference type="EMBL" id="RKQ37485.1"/>
    </source>
</evidence>
<comment type="caution">
    <text evidence="12">The sequence shown here is derived from an EMBL/GenBank/DDBJ whole genome shotgun (WGS) entry which is preliminary data.</text>
</comment>
<dbReference type="OrthoDB" id="2968361at2"/>
<proteinExistence type="inferred from homology"/>
<gene>
    <name evidence="12" type="primary">fliJ</name>
    <name evidence="12" type="ORF">D8M06_01375</name>
</gene>
<evidence type="ECO:0000256" key="3">
    <source>
        <dbReference type="ARBA" id="ARBA00020392"/>
    </source>
</evidence>
<evidence type="ECO:0000256" key="1">
    <source>
        <dbReference type="ARBA" id="ARBA00004413"/>
    </source>
</evidence>
<dbReference type="GO" id="GO:0009288">
    <property type="term" value="C:bacterial-type flagellum"/>
    <property type="evidence" value="ECO:0007669"/>
    <property type="project" value="InterPro"/>
</dbReference>
<dbReference type="Proteomes" id="UP000269301">
    <property type="component" value="Unassembled WGS sequence"/>
</dbReference>
<evidence type="ECO:0000256" key="6">
    <source>
        <dbReference type="ARBA" id="ARBA00022500"/>
    </source>
</evidence>
<keyword evidence="10" id="KW-1006">Bacterial flagellum protein export</keyword>
<keyword evidence="7" id="KW-1005">Bacterial flagellum biogenesis</keyword>
<keyword evidence="8" id="KW-0653">Protein transport</keyword>
<keyword evidence="12" id="KW-0969">Cilium</keyword>
<dbReference type="AlphaFoldDB" id="A0A495AF77"/>
<evidence type="ECO:0000256" key="2">
    <source>
        <dbReference type="ARBA" id="ARBA00010004"/>
    </source>
</evidence>